<dbReference type="AlphaFoldDB" id="B2I7A2"/>
<evidence type="ECO:0000313" key="2">
    <source>
        <dbReference type="Proteomes" id="UP000001698"/>
    </source>
</evidence>
<accession>B2I7A2</accession>
<reference evidence="1 2" key="1">
    <citation type="journal article" date="2010" name="J. Bacteriol.">
        <title>Whole genome sequences of two Xylella fastidiosa strains (M12 and M23) causing almond leaf scorch disease in California.</title>
        <authorList>
            <person name="Chen J."/>
            <person name="Xie G."/>
            <person name="Han S."/>
            <person name="Chertkov O."/>
            <person name="Sims D."/>
            <person name="Civerolo E.L."/>
        </authorList>
    </citation>
    <scope>NUCLEOTIDE SEQUENCE [LARGE SCALE GENOMIC DNA]</scope>
    <source>
        <strain evidence="1 2">M23</strain>
    </source>
</reference>
<organism evidence="1 2">
    <name type="scientific">Xylella fastidiosa (strain M23)</name>
    <dbReference type="NCBI Taxonomy" id="405441"/>
    <lineage>
        <taxon>Bacteria</taxon>
        <taxon>Pseudomonadati</taxon>
        <taxon>Pseudomonadota</taxon>
        <taxon>Gammaproteobacteria</taxon>
        <taxon>Lysobacterales</taxon>
        <taxon>Lysobacteraceae</taxon>
        <taxon>Xylella</taxon>
    </lineage>
</organism>
<proteinExistence type="predicted"/>
<sequence length="95" mass="10316">MCPLLRAQPCVRSVSVIAFVVLVCVDGMNGIPRDAPIARDCHQHLRHGYANVSAVTHHCEFSATFHRMLGVGGDVVQSSTVEGVYFGKTSGVYWV</sequence>
<dbReference type="HOGENOM" id="CLU_2372059_0_0_6"/>
<dbReference type="KEGG" id="xfn:XfasM23_1591"/>
<dbReference type="Proteomes" id="UP000001698">
    <property type="component" value="Chromosome"/>
</dbReference>
<evidence type="ECO:0000313" key="1">
    <source>
        <dbReference type="EMBL" id="ACB92999.1"/>
    </source>
</evidence>
<name>B2I7A2_XYLF2</name>
<dbReference type="EMBL" id="CP001011">
    <property type="protein sequence ID" value="ACB92999.1"/>
    <property type="molecule type" value="Genomic_DNA"/>
</dbReference>
<protein>
    <submittedName>
        <fullName evidence="1">Uncharacterized protein</fullName>
    </submittedName>
</protein>
<gene>
    <name evidence="1" type="ordered locus">XfasM23_1591</name>
</gene>